<protein>
    <submittedName>
        <fullName evidence="1">Uncharacterized protein</fullName>
    </submittedName>
</protein>
<reference evidence="2" key="1">
    <citation type="journal article" date="2016" name="Genome Announc.">
        <title>Complete genome sequence of Alkaliphilus metalliredigens strain QYMF, an alkaliphilic and metal-reducing bacterium isolated from borax-contaminated leachate ponds.</title>
        <authorList>
            <person name="Hwang C."/>
            <person name="Copeland A."/>
            <person name="Lucas S."/>
            <person name="Lapidus A."/>
            <person name="Barry K."/>
            <person name="Detter J.C."/>
            <person name="Glavina Del Rio T."/>
            <person name="Hammon N."/>
            <person name="Israni S."/>
            <person name="Dalin E."/>
            <person name="Tice H."/>
            <person name="Pitluck S."/>
            <person name="Chertkov O."/>
            <person name="Brettin T."/>
            <person name="Bruce D."/>
            <person name="Han C."/>
            <person name="Schmutz J."/>
            <person name="Larimer F."/>
            <person name="Land M.L."/>
            <person name="Hauser L."/>
            <person name="Kyrpides N."/>
            <person name="Mikhailova N."/>
            <person name="Ye Q."/>
            <person name="Zhou J."/>
            <person name="Richardson P."/>
            <person name="Fields M.W."/>
        </authorList>
    </citation>
    <scope>NUCLEOTIDE SEQUENCE [LARGE SCALE GENOMIC DNA]</scope>
    <source>
        <strain evidence="2">QYMF</strain>
    </source>
</reference>
<name>A6TX62_ALKMQ</name>
<dbReference type="KEGG" id="amt:Amet_4712"/>
<organism evidence="1 2">
    <name type="scientific">Alkaliphilus metalliredigens (strain QYMF)</name>
    <dbReference type="NCBI Taxonomy" id="293826"/>
    <lineage>
        <taxon>Bacteria</taxon>
        <taxon>Bacillati</taxon>
        <taxon>Bacillota</taxon>
        <taxon>Clostridia</taxon>
        <taxon>Peptostreptococcales</taxon>
        <taxon>Natronincolaceae</taxon>
        <taxon>Alkaliphilus</taxon>
    </lineage>
</organism>
<dbReference type="Proteomes" id="UP000001572">
    <property type="component" value="Chromosome"/>
</dbReference>
<sequence length="58" mass="6687">MIAKLDLYKVFSEVAKCKSFSKEYLQNKRLHEVQIVDAIPKRGIGFCFLKSVSLSCIY</sequence>
<gene>
    <name evidence="1" type="ordered locus">Amet_4712</name>
</gene>
<accession>A6TX62</accession>
<dbReference type="AlphaFoldDB" id="A6TX62"/>
<evidence type="ECO:0000313" key="1">
    <source>
        <dbReference type="EMBL" id="ABR50780.1"/>
    </source>
</evidence>
<dbReference type="STRING" id="293826.Amet_4712"/>
<proteinExistence type="predicted"/>
<dbReference type="EMBL" id="CP000724">
    <property type="protein sequence ID" value="ABR50780.1"/>
    <property type="molecule type" value="Genomic_DNA"/>
</dbReference>
<dbReference type="HOGENOM" id="CLU_2969100_0_0_9"/>
<evidence type="ECO:0000313" key="2">
    <source>
        <dbReference type="Proteomes" id="UP000001572"/>
    </source>
</evidence>
<keyword evidence="2" id="KW-1185">Reference proteome</keyword>